<dbReference type="Proteomes" id="UP000284706">
    <property type="component" value="Unassembled WGS sequence"/>
</dbReference>
<sequence>MSPSWEVAHSWFAYYEQEVVDFAFSLYRVEDLLNQYHTSPALFEALRQKTVDSYPVFTLCIMPGYASMPIYTRVSLDTDTAYVISANEVEHRRPTPSAGSKDSKIIITVGFRLYSYLQSTFPLSGLLDLEVDVEHFIRSIPSSKPLRCLKDLKRHMRLVALYNSVLL</sequence>
<keyword evidence="2" id="KW-1185">Reference proteome</keyword>
<dbReference type="EMBL" id="NHYE01004719">
    <property type="protein sequence ID" value="PPQ82664.1"/>
    <property type="molecule type" value="Genomic_DNA"/>
</dbReference>
<protein>
    <submittedName>
        <fullName evidence="1">Uncharacterized protein</fullName>
    </submittedName>
</protein>
<dbReference type="AlphaFoldDB" id="A0A409WVW0"/>
<accession>A0A409WVW0</accession>
<dbReference type="InParanoid" id="A0A409WVW0"/>
<evidence type="ECO:0000313" key="2">
    <source>
        <dbReference type="Proteomes" id="UP000284706"/>
    </source>
</evidence>
<gene>
    <name evidence="1" type="ORF">CVT26_001001</name>
</gene>
<organism evidence="1 2">
    <name type="scientific">Gymnopilus dilepis</name>
    <dbReference type="NCBI Taxonomy" id="231916"/>
    <lineage>
        <taxon>Eukaryota</taxon>
        <taxon>Fungi</taxon>
        <taxon>Dikarya</taxon>
        <taxon>Basidiomycota</taxon>
        <taxon>Agaricomycotina</taxon>
        <taxon>Agaricomycetes</taxon>
        <taxon>Agaricomycetidae</taxon>
        <taxon>Agaricales</taxon>
        <taxon>Agaricineae</taxon>
        <taxon>Hymenogastraceae</taxon>
        <taxon>Gymnopilus</taxon>
    </lineage>
</organism>
<reference evidence="1 2" key="1">
    <citation type="journal article" date="2018" name="Evol. Lett.">
        <title>Horizontal gene cluster transfer increased hallucinogenic mushroom diversity.</title>
        <authorList>
            <person name="Reynolds H.T."/>
            <person name="Vijayakumar V."/>
            <person name="Gluck-Thaler E."/>
            <person name="Korotkin H.B."/>
            <person name="Matheny P.B."/>
            <person name="Slot J.C."/>
        </authorList>
    </citation>
    <scope>NUCLEOTIDE SEQUENCE [LARGE SCALE GENOMIC DNA]</scope>
    <source>
        <strain evidence="1 2">SRW20</strain>
    </source>
</reference>
<evidence type="ECO:0000313" key="1">
    <source>
        <dbReference type="EMBL" id="PPQ82664.1"/>
    </source>
</evidence>
<proteinExistence type="predicted"/>
<name>A0A409WVW0_9AGAR</name>
<comment type="caution">
    <text evidence="1">The sequence shown here is derived from an EMBL/GenBank/DDBJ whole genome shotgun (WGS) entry which is preliminary data.</text>
</comment>